<comment type="similarity">
    <text evidence="2">Belongs to the galactose-3-O-sulfotransferase family.</text>
</comment>
<dbReference type="InterPro" id="IPR027417">
    <property type="entry name" value="P-loop_NTPase"/>
</dbReference>
<dbReference type="InterPro" id="IPR009729">
    <property type="entry name" value="Gal-3-0_sulfotransfrase"/>
</dbReference>
<evidence type="ECO:0000256" key="3">
    <source>
        <dbReference type="ARBA" id="ARBA00022679"/>
    </source>
</evidence>
<evidence type="ECO:0000256" key="8">
    <source>
        <dbReference type="ARBA" id="ARBA00023136"/>
    </source>
</evidence>
<keyword evidence="8" id="KW-0472">Membrane</keyword>
<proteinExistence type="inferred from homology"/>
<evidence type="ECO:0000256" key="9">
    <source>
        <dbReference type="ARBA" id="ARBA00023180"/>
    </source>
</evidence>
<evidence type="ECO:0000256" key="1">
    <source>
        <dbReference type="ARBA" id="ARBA00004323"/>
    </source>
</evidence>
<reference evidence="10" key="1">
    <citation type="submission" date="2023-07" db="EMBL/GenBank/DDBJ databases">
        <title>Chromosome-level genome assembly of Artemia franciscana.</title>
        <authorList>
            <person name="Jo E."/>
        </authorList>
    </citation>
    <scope>NUCLEOTIDE SEQUENCE</scope>
    <source>
        <tissue evidence="10">Whole body</tissue>
    </source>
</reference>
<evidence type="ECO:0000256" key="5">
    <source>
        <dbReference type="ARBA" id="ARBA00022968"/>
    </source>
</evidence>
<gene>
    <name evidence="10" type="ORF">QYM36_012799</name>
</gene>
<dbReference type="GO" id="GO:0000139">
    <property type="term" value="C:Golgi membrane"/>
    <property type="evidence" value="ECO:0007669"/>
    <property type="project" value="UniProtKB-SubCell"/>
</dbReference>
<dbReference type="Pfam" id="PF06990">
    <property type="entry name" value="Gal-3-0_sulfotr"/>
    <property type="match status" value="1"/>
</dbReference>
<dbReference type="SUPFAM" id="SSF52540">
    <property type="entry name" value="P-loop containing nucleoside triphosphate hydrolases"/>
    <property type="match status" value="1"/>
</dbReference>
<comment type="subcellular location">
    <subcellularLocation>
        <location evidence="1">Golgi apparatus membrane</location>
        <topology evidence="1">Single-pass type II membrane protein</topology>
    </subcellularLocation>
</comment>
<dbReference type="Proteomes" id="UP001187531">
    <property type="component" value="Unassembled WGS sequence"/>
</dbReference>
<dbReference type="Gene3D" id="3.40.50.300">
    <property type="entry name" value="P-loop containing nucleotide triphosphate hydrolases"/>
    <property type="match status" value="1"/>
</dbReference>
<keyword evidence="4" id="KW-0812">Transmembrane</keyword>
<protein>
    <recommendedName>
        <fullName evidence="12">Galactose-3-O-sulfotransferase</fullName>
    </recommendedName>
</protein>
<keyword evidence="11" id="KW-1185">Reference proteome</keyword>
<dbReference type="AlphaFoldDB" id="A0AA88L3N1"/>
<comment type="caution">
    <text evidence="10">The sequence shown here is derived from an EMBL/GenBank/DDBJ whole genome shotgun (WGS) entry which is preliminary data.</text>
</comment>
<keyword evidence="3" id="KW-0808">Transferase</keyword>
<dbReference type="GO" id="GO:0009247">
    <property type="term" value="P:glycolipid biosynthetic process"/>
    <property type="evidence" value="ECO:0007669"/>
    <property type="project" value="InterPro"/>
</dbReference>
<dbReference type="PANTHER" id="PTHR14647">
    <property type="entry name" value="GALACTOSE-3-O-SULFOTRANSFERASE"/>
    <property type="match status" value="1"/>
</dbReference>
<evidence type="ECO:0000256" key="6">
    <source>
        <dbReference type="ARBA" id="ARBA00022989"/>
    </source>
</evidence>
<evidence type="ECO:0000256" key="4">
    <source>
        <dbReference type="ARBA" id="ARBA00022692"/>
    </source>
</evidence>
<keyword evidence="7" id="KW-0333">Golgi apparatus</keyword>
<evidence type="ECO:0000256" key="7">
    <source>
        <dbReference type="ARBA" id="ARBA00023034"/>
    </source>
</evidence>
<evidence type="ECO:0000256" key="2">
    <source>
        <dbReference type="ARBA" id="ARBA00008124"/>
    </source>
</evidence>
<organism evidence="10 11">
    <name type="scientific">Artemia franciscana</name>
    <name type="common">Brine shrimp</name>
    <name type="synonym">Artemia sanfranciscana</name>
    <dbReference type="NCBI Taxonomy" id="6661"/>
    <lineage>
        <taxon>Eukaryota</taxon>
        <taxon>Metazoa</taxon>
        <taxon>Ecdysozoa</taxon>
        <taxon>Arthropoda</taxon>
        <taxon>Crustacea</taxon>
        <taxon>Branchiopoda</taxon>
        <taxon>Anostraca</taxon>
        <taxon>Artemiidae</taxon>
        <taxon>Artemia</taxon>
    </lineage>
</organism>
<dbReference type="EMBL" id="JAVRJZ010000016">
    <property type="protein sequence ID" value="KAK2711794.1"/>
    <property type="molecule type" value="Genomic_DNA"/>
</dbReference>
<keyword evidence="6" id="KW-1133">Transmembrane helix</keyword>
<dbReference type="PANTHER" id="PTHR14647:SF87">
    <property type="entry name" value="PUTATIVE-RELATED"/>
    <property type="match status" value="1"/>
</dbReference>
<dbReference type="GO" id="GO:0001733">
    <property type="term" value="F:galactosylceramide sulfotransferase activity"/>
    <property type="evidence" value="ECO:0007669"/>
    <property type="project" value="InterPro"/>
</dbReference>
<keyword evidence="9" id="KW-0325">Glycoprotein</keyword>
<name>A0AA88L3N1_ARTSF</name>
<evidence type="ECO:0000313" key="11">
    <source>
        <dbReference type="Proteomes" id="UP001187531"/>
    </source>
</evidence>
<sequence>MKIVFAKSFKVSGTTVADILLKLSYFYGSYYDWKSKSIAFKDFETSISGNISNFDIFVEDERWNFANIKKLIGEDSNYVTILRNPVDQFESMFHFMDLREHYNVSSFEMFLNKLENNTIKDNRLLNFFGRNQLSFTLGFEPELFENDTAIDKFINEIDNQFNLVMISDYFDESIILLKNLLRSHIGQMLYVPKLRRRTRKKHKISEKETVLLQKWLKADVKLYNTFRRKLERSLTNRVRQEAKTLQKLNSNLQDFCKAAEFFPPGKDSSQRFGTYELHLIRSHRSNLLCDLYIGDSEEKFRTVQDTVSNAEEVQRLFYEL</sequence>
<evidence type="ECO:0000313" key="10">
    <source>
        <dbReference type="EMBL" id="KAK2711794.1"/>
    </source>
</evidence>
<evidence type="ECO:0008006" key="12">
    <source>
        <dbReference type="Google" id="ProtNLM"/>
    </source>
</evidence>
<accession>A0AA88L3N1</accession>
<keyword evidence="5" id="KW-0735">Signal-anchor</keyword>